<proteinExistence type="predicted"/>
<dbReference type="Proteomes" id="UP001320420">
    <property type="component" value="Unassembled WGS sequence"/>
</dbReference>
<feature type="compositionally biased region" description="Acidic residues" evidence="1">
    <location>
        <begin position="164"/>
        <end position="173"/>
    </location>
</feature>
<organism evidence="2 3">
    <name type="scientific">Diatrype stigma</name>
    <dbReference type="NCBI Taxonomy" id="117547"/>
    <lineage>
        <taxon>Eukaryota</taxon>
        <taxon>Fungi</taxon>
        <taxon>Dikarya</taxon>
        <taxon>Ascomycota</taxon>
        <taxon>Pezizomycotina</taxon>
        <taxon>Sordariomycetes</taxon>
        <taxon>Xylariomycetidae</taxon>
        <taxon>Xylariales</taxon>
        <taxon>Diatrypaceae</taxon>
        <taxon>Diatrype</taxon>
    </lineage>
</organism>
<keyword evidence="3" id="KW-1185">Reference proteome</keyword>
<comment type="caution">
    <text evidence="2">The sequence shown here is derived from an EMBL/GenBank/DDBJ whole genome shotgun (WGS) entry which is preliminary data.</text>
</comment>
<name>A0AAN9YQ79_9PEZI</name>
<accession>A0AAN9YQ79</accession>
<protein>
    <submittedName>
        <fullName evidence="2">Uncharacterized protein</fullName>
    </submittedName>
</protein>
<feature type="region of interest" description="Disordered" evidence="1">
    <location>
        <begin position="150"/>
        <end position="173"/>
    </location>
</feature>
<gene>
    <name evidence="2" type="ORF">SLS62_007518</name>
</gene>
<feature type="compositionally biased region" description="Basic and acidic residues" evidence="1">
    <location>
        <begin position="150"/>
        <end position="163"/>
    </location>
</feature>
<sequence>MACGGHDTPPREWSQEDLDHREENWRVHTIKGVPGLDFGDKAFRPPAVNFLTDASSYQALSEAGHHFKSRADDMAACIAEANLNRLLLSAQKHKDLWTSTKVTGYNKKEGKPAFFRAICEDLGDGTPGIVEFLLRAAMTARRRYRKRVREGEKIKPSERKVEGEEGGEGEDEDVVQVPAVAAADVLCRHEATVMRKEASLERVEAALMKM</sequence>
<evidence type="ECO:0000313" key="3">
    <source>
        <dbReference type="Proteomes" id="UP001320420"/>
    </source>
</evidence>
<evidence type="ECO:0000256" key="1">
    <source>
        <dbReference type="SAM" id="MobiDB-lite"/>
    </source>
</evidence>
<evidence type="ECO:0000313" key="2">
    <source>
        <dbReference type="EMBL" id="KAK7750542.1"/>
    </source>
</evidence>
<dbReference type="AlphaFoldDB" id="A0AAN9YQ79"/>
<reference evidence="2 3" key="1">
    <citation type="submission" date="2024-02" db="EMBL/GenBank/DDBJ databases">
        <title>De novo assembly and annotation of 12 fungi associated with fruit tree decline syndrome in Ontario, Canada.</title>
        <authorList>
            <person name="Sulman M."/>
            <person name="Ellouze W."/>
            <person name="Ilyukhin E."/>
        </authorList>
    </citation>
    <scope>NUCLEOTIDE SEQUENCE [LARGE SCALE GENOMIC DNA]</scope>
    <source>
        <strain evidence="2 3">M11/M66-122</strain>
    </source>
</reference>
<dbReference type="EMBL" id="JAKJXP020000062">
    <property type="protein sequence ID" value="KAK7750542.1"/>
    <property type="molecule type" value="Genomic_DNA"/>
</dbReference>